<dbReference type="Pfam" id="PF01738">
    <property type="entry name" value="DLH"/>
    <property type="match status" value="1"/>
</dbReference>
<evidence type="ECO:0000259" key="1">
    <source>
        <dbReference type="Pfam" id="PF01738"/>
    </source>
</evidence>
<dbReference type="InterPro" id="IPR029058">
    <property type="entry name" value="AB_hydrolase_fold"/>
</dbReference>
<name>A0A814ESN2_9BILA</name>
<dbReference type="SUPFAM" id="SSF53474">
    <property type="entry name" value="alpha/beta-Hydrolases"/>
    <property type="match status" value="1"/>
</dbReference>
<dbReference type="AlphaFoldDB" id="A0A814ESN2"/>
<evidence type="ECO:0000313" key="3">
    <source>
        <dbReference type="Proteomes" id="UP000663882"/>
    </source>
</evidence>
<protein>
    <recommendedName>
        <fullName evidence="1">Dienelactone hydrolase domain-containing protein</fullName>
    </recommendedName>
</protein>
<accession>A0A814ESN2</accession>
<dbReference type="EMBL" id="CAJNOO010000528">
    <property type="protein sequence ID" value="CAF0970168.1"/>
    <property type="molecule type" value="Genomic_DNA"/>
</dbReference>
<dbReference type="OrthoDB" id="10019231at2759"/>
<sequence length="274" mass="30333">MASEVTDEKLDECCLTEYHPLPGTPRGQIIKIADITTYYVSGTDNASKNKAIVLLTDIFGLSKNPRITADELSEKSGFDVYIPDLFNGDAIAPSFREGTPEVPGETMSIGTRISFAGKFVTTLGPWLFRHRQAVTLPIVDKFFKTLRSENGVTRIQAVGYCFGGLYALLAGSKEHHLADVVVGCHVSLTNRTNYEQLDVPVAFVCAQEDYQFTDALRAEAEQILSRKSEIPSKFLLTEGTVHGFAVRPNPNNPVLMKAYKQANDFIVEWAKTYL</sequence>
<dbReference type="PANTHER" id="PTHR17630">
    <property type="entry name" value="DIENELACTONE HYDROLASE"/>
    <property type="match status" value="1"/>
</dbReference>
<feature type="domain" description="Dienelactone hydrolase" evidence="1">
    <location>
        <begin position="39"/>
        <end position="273"/>
    </location>
</feature>
<comment type="caution">
    <text evidence="2">The sequence shown here is derived from an EMBL/GenBank/DDBJ whole genome shotgun (WGS) entry which is preliminary data.</text>
</comment>
<dbReference type="Proteomes" id="UP000663882">
    <property type="component" value="Unassembled WGS sequence"/>
</dbReference>
<reference evidence="2" key="1">
    <citation type="submission" date="2021-02" db="EMBL/GenBank/DDBJ databases">
        <authorList>
            <person name="Nowell W R."/>
        </authorList>
    </citation>
    <scope>NUCLEOTIDE SEQUENCE</scope>
</reference>
<gene>
    <name evidence="2" type="ORF">RFH988_LOCUS12587</name>
</gene>
<organism evidence="2 3">
    <name type="scientific">Rotaria sordida</name>
    <dbReference type="NCBI Taxonomy" id="392033"/>
    <lineage>
        <taxon>Eukaryota</taxon>
        <taxon>Metazoa</taxon>
        <taxon>Spiralia</taxon>
        <taxon>Gnathifera</taxon>
        <taxon>Rotifera</taxon>
        <taxon>Eurotatoria</taxon>
        <taxon>Bdelloidea</taxon>
        <taxon>Philodinida</taxon>
        <taxon>Philodinidae</taxon>
        <taxon>Rotaria</taxon>
    </lineage>
</organism>
<evidence type="ECO:0000313" key="2">
    <source>
        <dbReference type="EMBL" id="CAF0970168.1"/>
    </source>
</evidence>
<dbReference type="InterPro" id="IPR002925">
    <property type="entry name" value="Dienelactn_hydro"/>
</dbReference>
<proteinExistence type="predicted"/>
<dbReference type="GO" id="GO:0016787">
    <property type="term" value="F:hydrolase activity"/>
    <property type="evidence" value="ECO:0007669"/>
    <property type="project" value="InterPro"/>
</dbReference>
<dbReference type="Gene3D" id="3.40.50.1820">
    <property type="entry name" value="alpha/beta hydrolase"/>
    <property type="match status" value="1"/>
</dbReference>
<dbReference type="PANTHER" id="PTHR17630:SF44">
    <property type="entry name" value="PROTEIN AIM2"/>
    <property type="match status" value="1"/>
</dbReference>